<dbReference type="PANTHER" id="PTHR30404:SF0">
    <property type="entry name" value="N-ACETYLMURAMOYL-L-ALANINE AMIDASE AMIC"/>
    <property type="match status" value="1"/>
</dbReference>
<dbReference type="PANTHER" id="PTHR30404">
    <property type="entry name" value="N-ACETYLMURAMOYL-L-ALANINE AMIDASE"/>
    <property type="match status" value="1"/>
</dbReference>
<gene>
    <name evidence="3" type="ORF">MNBD_BACTEROID01-1196</name>
</gene>
<evidence type="ECO:0000256" key="1">
    <source>
        <dbReference type="ARBA" id="ARBA00022801"/>
    </source>
</evidence>
<organism evidence="3">
    <name type="scientific">hydrothermal vent metagenome</name>
    <dbReference type="NCBI Taxonomy" id="652676"/>
    <lineage>
        <taxon>unclassified sequences</taxon>
        <taxon>metagenomes</taxon>
        <taxon>ecological metagenomes</taxon>
    </lineage>
</organism>
<dbReference type="EMBL" id="UOEP01000208">
    <property type="protein sequence ID" value="VAW24251.1"/>
    <property type="molecule type" value="Genomic_DNA"/>
</dbReference>
<reference evidence="3" key="1">
    <citation type="submission" date="2018-06" db="EMBL/GenBank/DDBJ databases">
        <authorList>
            <person name="Zhirakovskaya E."/>
        </authorList>
    </citation>
    <scope>NUCLEOTIDE SEQUENCE</scope>
</reference>
<dbReference type="GO" id="GO:0009253">
    <property type="term" value="P:peptidoglycan catabolic process"/>
    <property type="evidence" value="ECO:0007669"/>
    <property type="project" value="InterPro"/>
</dbReference>
<dbReference type="GO" id="GO:0030288">
    <property type="term" value="C:outer membrane-bounded periplasmic space"/>
    <property type="evidence" value="ECO:0007669"/>
    <property type="project" value="TreeGrafter"/>
</dbReference>
<dbReference type="AlphaFoldDB" id="A0A3B0TZP7"/>
<sequence>MNKHLSIKTFLAAVILFAAFNRSLVANPVNKGKELDVVVIDPGHGGKDAGAVVRGVKEKDIVLGIALMVGGYIKKNYPNIKVIYTRDKDIFIPLYKRAEIANKNKAGLFISIHANYVGSKSVEGTETFVLGEHRSKDNLEVAKKENSVILLEDNYSTKYEGFDPNVPESYIMFSNVQDAYLEQSLDFAAAVQGQFKERAKRIDRGVKQAGFLVLRETTMPSVLIEVGFISHAAERSFLISKSGQAFIASAIYRSFREYKNKIEAKSNFILNVGDNGTTGGQGIKQPGLGAPAATQETNIENGIWFTVQLAATQKLIKVTAENFRGEENIYWKHIGGIYKYYSGKFDRYEKAIPENARIKSKFPDAFIVAFNKDKPIPLKKALRKNNQTNN</sequence>
<dbReference type="CDD" id="cd02696">
    <property type="entry name" value="MurNAc-LAA"/>
    <property type="match status" value="1"/>
</dbReference>
<dbReference type="Pfam" id="PF01520">
    <property type="entry name" value="Amidase_3"/>
    <property type="match status" value="1"/>
</dbReference>
<dbReference type="Gene3D" id="3.40.630.40">
    <property type="entry name" value="Zn-dependent exopeptidases"/>
    <property type="match status" value="1"/>
</dbReference>
<dbReference type="SMART" id="SM00646">
    <property type="entry name" value="Ami_3"/>
    <property type="match status" value="1"/>
</dbReference>
<dbReference type="SUPFAM" id="SSF53187">
    <property type="entry name" value="Zn-dependent exopeptidases"/>
    <property type="match status" value="1"/>
</dbReference>
<accession>A0A3B0TZP7</accession>
<evidence type="ECO:0000313" key="3">
    <source>
        <dbReference type="EMBL" id="VAW24251.1"/>
    </source>
</evidence>
<proteinExistence type="predicted"/>
<dbReference type="InterPro" id="IPR002508">
    <property type="entry name" value="MurNAc-LAA_cat"/>
</dbReference>
<protein>
    <submittedName>
        <fullName evidence="3">N-acetylmuramoyl-L-alanine amidase</fullName>
        <ecNumber evidence="3">3.5.1.28</ecNumber>
    </submittedName>
</protein>
<dbReference type="EC" id="3.5.1.28" evidence="3"/>
<name>A0A3B0TZP7_9ZZZZ</name>
<feature type="domain" description="MurNAc-LAA" evidence="2">
    <location>
        <begin position="98"/>
        <end position="256"/>
    </location>
</feature>
<dbReference type="FunFam" id="3.40.630.40:FF:000005">
    <property type="entry name" value="N-acetylmuramoyl-L-alanine amidase (AmiA)"/>
    <property type="match status" value="1"/>
</dbReference>
<dbReference type="GO" id="GO:0008745">
    <property type="term" value="F:N-acetylmuramoyl-L-alanine amidase activity"/>
    <property type="evidence" value="ECO:0007669"/>
    <property type="project" value="UniProtKB-EC"/>
</dbReference>
<keyword evidence="1 3" id="KW-0378">Hydrolase</keyword>
<dbReference type="InterPro" id="IPR050695">
    <property type="entry name" value="N-acetylmuramoyl_amidase_3"/>
</dbReference>
<evidence type="ECO:0000259" key="2">
    <source>
        <dbReference type="SMART" id="SM00646"/>
    </source>
</evidence>